<gene>
    <name evidence="10" type="ORF">KK1_030937</name>
</gene>
<dbReference type="GO" id="GO:0004190">
    <property type="term" value="F:aspartic-type endopeptidase activity"/>
    <property type="evidence" value="ECO:0007669"/>
    <property type="project" value="UniProtKB-KW"/>
</dbReference>
<keyword evidence="2" id="KW-0479">Metal-binding</keyword>
<organism evidence="10 11">
    <name type="scientific">Cajanus cajan</name>
    <name type="common">Pigeon pea</name>
    <name type="synonym">Cajanus indicus</name>
    <dbReference type="NCBI Taxonomy" id="3821"/>
    <lineage>
        <taxon>Eukaryota</taxon>
        <taxon>Viridiplantae</taxon>
        <taxon>Streptophyta</taxon>
        <taxon>Embryophyta</taxon>
        <taxon>Tracheophyta</taxon>
        <taxon>Spermatophyta</taxon>
        <taxon>Magnoliopsida</taxon>
        <taxon>eudicotyledons</taxon>
        <taxon>Gunneridae</taxon>
        <taxon>Pentapetalae</taxon>
        <taxon>rosids</taxon>
        <taxon>fabids</taxon>
        <taxon>Fabales</taxon>
        <taxon>Fabaceae</taxon>
        <taxon>Papilionoideae</taxon>
        <taxon>50 kb inversion clade</taxon>
        <taxon>NPAAA clade</taxon>
        <taxon>indigoferoid/millettioid clade</taxon>
        <taxon>Phaseoleae</taxon>
        <taxon>Cajanus</taxon>
    </lineage>
</organism>
<dbReference type="SMART" id="SM00343">
    <property type="entry name" value="ZnF_C2HC"/>
    <property type="match status" value="2"/>
</dbReference>
<feature type="coiled-coil region" evidence="6">
    <location>
        <begin position="366"/>
        <end position="400"/>
    </location>
</feature>
<dbReference type="InterPro" id="IPR054722">
    <property type="entry name" value="PolX-like_BBD"/>
</dbReference>
<dbReference type="InterPro" id="IPR012337">
    <property type="entry name" value="RNaseH-like_sf"/>
</dbReference>
<evidence type="ECO:0000256" key="5">
    <source>
        <dbReference type="PROSITE-ProRule" id="PRU00047"/>
    </source>
</evidence>
<dbReference type="InterPro" id="IPR039537">
    <property type="entry name" value="Retrotran_Ty1/copia-like"/>
</dbReference>
<dbReference type="InterPro" id="IPR013103">
    <property type="entry name" value="RVT_2"/>
</dbReference>
<dbReference type="Gene3D" id="3.30.420.10">
    <property type="entry name" value="Ribonuclease H-like superfamily/Ribonuclease H"/>
    <property type="match status" value="1"/>
</dbReference>
<dbReference type="GO" id="GO:0006508">
    <property type="term" value="P:proteolysis"/>
    <property type="evidence" value="ECO:0007669"/>
    <property type="project" value="UniProtKB-KW"/>
</dbReference>
<evidence type="ECO:0000256" key="4">
    <source>
        <dbReference type="ARBA" id="ARBA00022801"/>
    </source>
</evidence>
<dbReference type="InterPro" id="IPR001584">
    <property type="entry name" value="Integrase_cat-core"/>
</dbReference>
<feature type="region of interest" description="Disordered" evidence="7">
    <location>
        <begin position="987"/>
        <end position="1010"/>
    </location>
</feature>
<evidence type="ECO:0000259" key="9">
    <source>
        <dbReference type="PROSITE" id="PS50994"/>
    </source>
</evidence>
<keyword evidence="5" id="KW-0863">Zinc-finger</keyword>
<keyword evidence="11" id="KW-1185">Reference proteome</keyword>
<dbReference type="PROSITE" id="PS50994">
    <property type="entry name" value="INTEGRASE"/>
    <property type="match status" value="1"/>
</dbReference>
<feature type="domain" description="CCHC-type" evidence="8">
    <location>
        <begin position="264"/>
        <end position="279"/>
    </location>
</feature>
<dbReference type="InterPro" id="IPR036875">
    <property type="entry name" value="Znf_CCHC_sf"/>
</dbReference>
<dbReference type="SUPFAM" id="SSF53098">
    <property type="entry name" value="Ribonuclease H-like"/>
    <property type="match status" value="1"/>
</dbReference>
<dbReference type="CDD" id="cd09272">
    <property type="entry name" value="RNase_HI_RT_Ty1"/>
    <property type="match status" value="1"/>
</dbReference>
<keyword evidence="6" id="KW-0175">Coiled coil</keyword>
<dbReference type="Gramene" id="C.cajan_29921.t">
    <property type="protein sequence ID" value="C.cajan_29921.t"/>
    <property type="gene ID" value="C.cajan_29921"/>
</dbReference>
<evidence type="ECO:0000313" key="11">
    <source>
        <dbReference type="Proteomes" id="UP000075243"/>
    </source>
</evidence>
<evidence type="ECO:0000256" key="6">
    <source>
        <dbReference type="SAM" id="Coils"/>
    </source>
</evidence>
<dbReference type="Pfam" id="PF13976">
    <property type="entry name" value="gag_pre-integrs"/>
    <property type="match status" value="1"/>
</dbReference>
<dbReference type="PROSITE" id="PS50158">
    <property type="entry name" value="ZF_CCHC"/>
    <property type="match status" value="1"/>
</dbReference>
<dbReference type="InterPro" id="IPR057670">
    <property type="entry name" value="SH3_retrovirus"/>
</dbReference>
<feature type="domain" description="Integrase catalytic" evidence="9">
    <location>
        <begin position="738"/>
        <end position="904"/>
    </location>
</feature>
<dbReference type="Pfam" id="PF14223">
    <property type="entry name" value="Retrotran_gag_2"/>
    <property type="match status" value="1"/>
</dbReference>
<dbReference type="PANTHER" id="PTHR42648">
    <property type="entry name" value="TRANSPOSASE, PUTATIVE-RELATED"/>
    <property type="match status" value="1"/>
</dbReference>
<dbReference type="InterPro" id="IPR001878">
    <property type="entry name" value="Znf_CCHC"/>
</dbReference>
<dbReference type="Gene3D" id="4.10.60.10">
    <property type="entry name" value="Zinc finger, CCHC-type"/>
    <property type="match status" value="1"/>
</dbReference>
<dbReference type="InterPro" id="IPR036397">
    <property type="entry name" value="RNaseH_sf"/>
</dbReference>
<dbReference type="Pfam" id="PF25597">
    <property type="entry name" value="SH3_retrovirus"/>
    <property type="match status" value="1"/>
</dbReference>
<dbReference type="EMBL" id="KQ483528">
    <property type="protein sequence ID" value="KYP47407.1"/>
    <property type="molecule type" value="Genomic_DNA"/>
</dbReference>
<dbReference type="OMA" id="MGHTIRN"/>
<evidence type="ECO:0000256" key="7">
    <source>
        <dbReference type="SAM" id="MobiDB-lite"/>
    </source>
</evidence>
<proteinExistence type="predicted"/>
<dbReference type="Pfam" id="PF07727">
    <property type="entry name" value="RVT_2"/>
    <property type="match status" value="1"/>
</dbReference>
<accession>A0A151RY83</accession>
<evidence type="ECO:0000256" key="3">
    <source>
        <dbReference type="ARBA" id="ARBA00022750"/>
    </source>
</evidence>
<dbReference type="Pfam" id="PF22936">
    <property type="entry name" value="Pol_BBD"/>
    <property type="match status" value="1"/>
</dbReference>
<sequence length="1569" mass="180819">MANNNLPYGEGVSIHRPPVFNGENYVYWKIRMRIFIEAIDIAVWDAIENGPYVPMKKNDDGELKEKHWSEWSDEERRRAQHDKRAKNIITSALSIDEFFRISQCSSAKEMWDTLQVTHEGTSDVKRSRKHTLIREYELFRMQNGESISDFQKRFTHLINHLVDLGRKFEKEELNLKVLQCLDRTWQAKVTAIEESKDLTSLTLATLFGKLREHEQKLHIFDEHEQQDKKVKKFRKFIRRKRNSPYKFNKKPNKKEEASSSSFNCFECGKPGHMKADCPNILKKQQEEKKFKKNAKGKRAYIAWEDNDSSTTSGESESEENNLCLMAGTAQDTIVSDSDLESNPDYDQLQEAFIQIHEEAVKLGASNLKLKNKLKWYENALIKAEQKFEDLKHEHEDLQTMFNFSEAHSLKDVCEHCKVFEKENADLKFTLARFTKGNANLNILLGKQRNTFDRSGLGFNPSTSIPFESRKVAFVKSQNFRKLKSNFSKQATCFYCCKMGHTIRNCYSRKFGVPSGKMIWVEKSQGLRTNQKGPSTWVPKFFLLRAKNLLWYLDSGCSRHMTGDPSKFSSLKLKNEGYVTYGDNNKGKILGHGNVGNSSSQTLIENVLLVDGLKHNLLSISQLSDKGFKIEFDDTCCLICDKRSKEIRFIGKRIDNIYMLDLEHSISMSNTKCLITQEESTWLWHRRAAHIHMDHLNKLSRKELVVGLPKLKFGKDKLCDACQKGKQVKASFKSKNQISTSRPLQLIHMDLFGPSRTMSLGGNYYGLVIVDDYSRYTWVMFLANKNDAFNAFRKFAKLVQNEKCSNITSIRSDHGGEFQNIMFQKFCEEHGINHNFSAPRTPQQNGVVERKNRSLEELARTMLNETNLPKYFWADAINTACHVLNRVLIRPILKKTPYEIYKGKKPNISYFRVFGCKCYVLNNGKEQLGKFDAKADEAIFLGYSTNSKSYRIYNKRTLVVEESVHVVFDESNKQETRQTEIEDLNELLDQPLLESEPNEKSKESVSHEKEKVTCEQLPKEWKTSRELSIDNIIGNIGKGVTTRSAIKNICNTMAFVSQVEPKNIDEALKDEHWLMAMQEELNQFERNEVWDLVPLPKDYPIIGTKWVFRNKLDESGIILRNKARLVAKGYNQEEGIDYDETFAPVARIEAIRLLLAYSSIKNFKLYQMDVKSAFLNGLIQEEVYVEQPPGFVDFKNPNHVYKLKKALYGLKQAPRSWYDRLSKFLIENDYERGKVDNTLFVKRFKNDTMYVQIYVDDIVFGSTNSSLCKEFAKTMQGEFEMSMMGELTFFLGLQIKQMHDGTFISQSKYCNELLKKFGMEGCKEAATPISNNCNLDLDEKGIAVDNSKYRGIIGSLLYLTASRPDIMFAVCLCARFQANPKESHMKSVKRILKYLKGTTNVGLWYPKGVSLSLIGYSDSDFAGCRLDRKSTSGTCHLLGSALVSWHSKKQACVALSTAEAEYIAAGSCCAQILWMKQQLRDYGIELNKIPLRCDNTSAINLTKNPILHSRTKHIEIRHHFLRDHVQRNDCVVEFVETTKQLADIFTKPLPRERFNQLRIELGIISETSLN</sequence>
<evidence type="ECO:0000256" key="1">
    <source>
        <dbReference type="ARBA" id="ARBA00022670"/>
    </source>
</evidence>
<dbReference type="InterPro" id="IPR025724">
    <property type="entry name" value="GAG-pre-integrase_dom"/>
</dbReference>
<dbReference type="SUPFAM" id="SSF56672">
    <property type="entry name" value="DNA/RNA polymerases"/>
    <property type="match status" value="1"/>
</dbReference>
<dbReference type="Proteomes" id="UP000075243">
    <property type="component" value="Unassembled WGS sequence"/>
</dbReference>
<reference evidence="10" key="1">
    <citation type="journal article" date="2012" name="Nat. Biotechnol.">
        <title>Draft genome sequence of pigeonpea (Cajanus cajan), an orphan legume crop of resource-poor farmers.</title>
        <authorList>
            <person name="Varshney R.K."/>
            <person name="Chen W."/>
            <person name="Li Y."/>
            <person name="Bharti A.K."/>
            <person name="Saxena R.K."/>
            <person name="Schlueter J.A."/>
            <person name="Donoghue M.T."/>
            <person name="Azam S."/>
            <person name="Fan G."/>
            <person name="Whaley A.M."/>
            <person name="Farmer A.D."/>
            <person name="Sheridan J."/>
            <person name="Iwata A."/>
            <person name="Tuteja R."/>
            <person name="Penmetsa R.V."/>
            <person name="Wu W."/>
            <person name="Upadhyaya H.D."/>
            <person name="Yang S.P."/>
            <person name="Shah T."/>
            <person name="Saxena K.B."/>
            <person name="Michael T."/>
            <person name="McCombie W.R."/>
            <person name="Yang B."/>
            <person name="Zhang G."/>
            <person name="Yang H."/>
            <person name="Wang J."/>
            <person name="Spillane C."/>
            <person name="Cook D.R."/>
            <person name="May G.D."/>
            <person name="Xu X."/>
            <person name="Jackson S.A."/>
        </authorList>
    </citation>
    <scope>NUCLEOTIDE SEQUENCE [LARGE SCALE GENOMIC DNA]</scope>
</reference>
<dbReference type="GO" id="GO:0003676">
    <property type="term" value="F:nucleic acid binding"/>
    <property type="evidence" value="ECO:0007669"/>
    <property type="project" value="InterPro"/>
</dbReference>
<evidence type="ECO:0000259" key="8">
    <source>
        <dbReference type="PROSITE" id="PS50158"/>
    </source>
</evidence>
<dbReference type="Pfam" id="PF00098">
    <property type="entry name" value="zf-CCHC"/>
    <property type="match status" value="1"/>
</dbReference>
<evidence type="ECO:0000256" key="2">
    <source>
        <dbReference type="ARBA" id="ARBA00022723"/>
    </source>
</evidence>
<keyword evidence="1" id="KW-0645">Protease</keyword>
<dbReference type="Pfam" id="PF00665">
    <property type="entry name" value="rve"/>
    <property type="match status" value="1"/>
</dbReference>
<protein>
    <submittedName>
        <fullName evidence="10">Retrovirus-related Pol polyprotein from transposon TNT 1-94</fullName>
    </submittedName>
</protein>
<dbReference type="PANTHER" id="PTHR42648:SF21">
    <property type="entry name" value="CYSTEINE-RICH RLK (RECEPTOR-LIKE PROTEIN KINASE) 8"/>
    <property type="match status" value="1"/>
</dbReference>
<dbReference type="InterPro" id="IPR043502">
    <property type="entry name" value="DNA/RNA_pol_sf"/>
</dbReference>
<keyword evidence="3" id="KW-0064">Aspartyl protease</keyword>
<feature type="compositionally biased region" description="Basic and acidic residues" evidence="7">
    <location>
        <begin position="996"/>
        <end position="1010"/>
    </location>
</feature>
<name>A0A151RY83_CAJCA</name>
<evidence type="ECO:0000313" key="10">
    <source>
        <dbReference type="EMBL" id="KYP47407.1"/>
    </source>
</evidence>
<dbReference type="GO" id="GO:0008270">
    <property type="term" value="F:zinc ion binding"/>
    <property type="evidence" value="ECO:0007669"/>
    <property type="project" value="UniProtKB-KW"/>
</dbReference>
<dbReference type="GO" id="GO:0015074">
    <property type="term" value="P:DNA integration"/>
    <property type="evidence" value="ECO:0007669"/>
    <property type="project" value="InterPro"/>
</dbReference>
<dbReference type="SUPFAM" id="SSF57756">
    <property type="entry name" value="Retrovirus zinc finger-like domains"/>
    <property type="match status" value="1"/>
</dbReference>
<keyword evidence="5" id="KW-0862">Zinc</keyword>
<keyword evidence="4" id="KW-0378">Hydrolase</keyword>